<feature type="region of interest" description="Disordered" evidence="3">
    <location>
        <begin position="113"/>
        <end position="197"/>
    </location>
</feature>
<sequence length="722" mass="80882">MSTIESSVTRLLVATKHLLESLTQWAKLMASETDISDAYVQLGNEFKVACRAFSNAGVDVSDLGDVPHSLRIVLEEALCESPSQESLDKFLPSIREIIVSLLQNLKTKQAVARQLKVNKSRDSVRSSAADEVTRRGSINSSTQSSRSGTPDTTQRPSSAKPQPTPSQLQTPTAESTTSPTPAPPPAPTRSTENTSSRTANALAQLQKGDSLQRRASRRFSAYQYAKLTSYSPGRDRDHELPDQSVIERTRSIRQKSPLQGRPTKAIQETDDSQTLNIFIKIGERVKKCRISTPITFTALRLLFVEKFAYSPGTGQFPDIYIQDKASGVDYELEESLFSDVEEGSVISLNVNKNAEALDTVSRNIEELKEQLKNNQDQFFQSTREFIDESNNGILQKLQALVETASAAVSPSAAQSQPTSKGTTNNKSEALASTKPAGIFNDISDILDIRHEISVIKQINTNNKVAFKDSIDRVLQKVRDFKSLSLDTSKSSMRTYVEESHQKLSNDSDALLTKFDDLQDLIEALRKDVAQRGARPSEKQLDYVAKQLDSAQNELDTMVKYIDTEKPHWKKIWETELDTVCQEQQFLTLQEDLAHDLREDLEKATETFDLVKQCCEEQTKNPRTRTKNLPLLEPGTLPNLRDALLSEVAALKPNHDSRVEAIEKAEKLRERERELSMLNGFEEELGGFVEENKLKKSGGIEEVERVRRMKDEQNLRSAFPPLF</sequence>
<dbReference type="PANTHER" id="PTHR22741">
    <property type="entry name" value="P140CAP/SNIP-RELATED"/>
    <property type="match status" value="1"/>
</dbReference>
<keyword evidence="1 2" id="KW-0175">Coiled coil</keyword>
<dbReference type="VEuPathDB" id="FungiDB:BON22_4392"/>
<proteinExistence type="predicted"/>
<accession>A0A061BHL0</accession>
<dbReference type="STRING" id="36022.A0A061BHL0"/>
<dbReference type="InterPro" id="IPR056279">
    <property type="entry name" value="Aip3p_Bud6_N"/>
</dbReference>
<reference evidence="6" key="3">
    <citation type="submission" date="2017-01" db="EMBL/GenBank/DDBJ databases">
        <authorList>
            <person name="Mah S.A."/>
            <person name="Swanson W.J."/>
            <person name="Moy G.W."/>
            <person name="Vacquier V.D."/>
        </authorList>
    </citation>
    <scope>NUCLEOTIDE SEQUENCE [LARGE SCALE GENOMIC DNA]</scope>
    <source>
        <strain evidence="6">65</strain>
    </source>
</reference>
<evidence type="ECO:0000256" key="1">
    <source>
        <dbReference type="ARBA" id="ARBA00023054"/>
    </source>
</evidence>
<feature type="compositionally biased region" description="Polar residues" evidence="3">
    <location>
        <begin position="136"/>
        <end position="160"/>
    </location>
</feature>
<dbReference type="GO" id="GO:0051286">
    <property type="term" value="C:cell tip"/>
    <property type="evidence" value="ECO:0007669"/>
    <property type="project" value="TreeGrafter"/>
</dbReference>
<feature type="coiled-coil region" evidence="2">
    <location>
        <begin position="350"/>
        <end position="384"/>
    </location>
</feature>
<evidence type="ECO:0000313" key="5">
    <source>
        <dbReference type="EMBL" id="CDR47379.1"/>
    </source>
</evidence>
<feature type="compositionally biased region" description="Low complexity" evidence="3">
    <location>
        <begin position="408"/>
        <end position="419"/>
    </location>
</feature>
<evidence type="ECO:0000256" key="3">
    <source>
        <dbReference type="SAM" id="MobiDB-lite"/>
    </source>
</evidence>
<name>A0A061BHL0_CYBFA</name>
<feature type="region of interest" description="Disordered" evidence="3">
    <location>
        <begin position="408"/>
        <end position="429"/>
    </location>
</feature>
<dbReference type="Pfam" id="PF03915">
    <property type="entry name" value="AIP3"/>
    <property type="match status" value="1"/>
</dbReference>
<dbReference type="Proteomes" id="UP000189513">
    <property type="component" value="Unassembled WGS sequence"/>
</dbReference>
<dbReference type="OrthoDB" id="783096at2759"/>
<protein>
    <submittedName>
        <fullName evidence="6">Bud site selection protein 6</fullName>
    </submittedName>
    <submittedName>
        <fullName evidence="5">CYFA0S31e01024g1_1</fullName>
    </submittedName>
</protein>
<dbReference type="InterPro" id="IPR051825">
    <property type="entry name" value="SRCIN1"/>
</dbReference>
<feature type="region of interest" description="Disordered" evidence="3">
    <location>
        <begin position="230"/>
        <end position="249"/>
    </location>
</feature>
<dbReference type="GO" id="GO:0030010">
    <property type="term" value="P:establishment of cell polarity"/>
    <property type="evidence" value="ECO:0007669"/>
    <property type="project" value="TreeGrafter"/>
</dbReference>
<dbReference type="PANTHER" id="PTHR22741:SF10">
    <property type="entry name" value="COILED-COIL DOMAIN-CONTAINING PROTEIN CG32809"/>
    <property type="match status" value="1"/>
</dbReference>
<dbReference type="InterPro" id="IPR005613">
    <property type="entry name" value="AIP3_C"/>
</dbReference>
<keyword evidence="7" id="KW-1185">Reference proteome</keyword>
<dbReference type="Pfam" id="PF23153">
    <property type="entry name" value="Aip3p_Bud6_N"/>
    <property type="match status" value="1"/>
</dbReference>
<dbReference type="GO" id="GO:0005519">
    <property type="term" value="F:cytoskeletal regulatory protein binding"/>
    <property type="evidence" value="ECO:0007669"/>
    <property type="project" value="InterPro"/>
</dbReference>
<organism evidence="5">
    <name type="scientific">Cyberlindnera fabianii</name>
    <name type="common">Yeast</name>
    <name type="synonym">Hansenula fabianii</name>
    <dbReference type="NCBI Taxonomy" id="36022"/>
    <lineage>
        <taxon>Eukaryota</taxon>
        <taxon>Fungi</taxon>
        <taxon>Dikarya</taxon>
        <taxon>Ascomycota</taxon>
        <taxon>Saccharomycotina</taxon>
        <taxon>Saccharomycetes</taxon>
        <taxon>Phaffomycetales</taxon>
        <taxon>Phaffomycetaceae</taxon>
        <taxon>Cyberlindnera</taxon>
    </lineage>
</organism>
<dbReference type="GO" id="GO:0005737">
    <property type="term" value="C:cytoplasm"/>
    <property type="evidence" value="ECO:0007669"/>
    <property type="project" value="TreeGrafter"/>
</dbReference>
<reference evidence="5" key="1">
    <citation type="journal article" date="2014" name="Genome Announc.">
        <title>Genome sequence of the yeast Cyberlindnera fabianii (Hansenula fabianii).</title>
        <authorList>
            <person name="Freel K.C."/>
            <person name="Sarilar V."/>
            <person name="Neuveglise C."/>
            <person name="Devillers H."/>
            <person name="Friedrich A."/>
            <person name="Schacherer J."/>
        </authorList>
    </citation>
    <scope>NUCLEOTIDE SEQUENCE</scope>
    <source>
        <strain evidence="5">YJS4271</strain>
    </source>
</reference>
<evidence type="ECO:0000259" key="4">
    <source>
        <dbReference type="SMART" id="SM00806"/>
    </source>
</evidence>
<reference evidence="7" key="2">
    <citation type="journal article" date="2017" name="Genome Announc.">
        <title>Genome sequences of Cyberlindnera fabianii 65, Pichia kudriavzevii 129, and Saccharomyces cerevisiae 131 isolated from fermented masau fruits in Zimbabwe.</title>
        <authorList>
            <person name="van Rijswijck I.M.H."/>
            <person name="Derks M.F.L."/>
            <person name="Abee T."/>
            <person name="de Ridder D."/>
            <person name="Smid E.J."/>
        </authorList>
    </citation>
    <scope>NUCLEOTIDE SEQUENCE [LARGE SCALE GENOMIC DNA]</scope>
    <source>
        <strain evidence="7">65</strain>
    </source>
</reference>
<evidence type="ECO:0000313" key="7">
    <source>
        <dbReference type="Proteomes" id="UP000189513"/>
    </source>
</evidence>
<feature type="compositionally biased region" description="Low complexity" evidence="3">
    <location>
        <begin position="165"/>
        <end position="179"/>
    </location>
</feature>
<dbReference type="AlphaFoldDB" id="A0A061BHL0"/>
<evidence type="ECO:0000256" key="2">
    <source>
        <dbReference type="SAM" id="Coils"/>
    </source>
</evidence>
<dbReference type="InterPro" id="IPR022782">
    <property type="entry name" value="AIP3-like_C"/>
</dbReference>
<dbReference type="EMBL" id="MPUK01000009">
    <property type="protein sequence ID" value="ONH65865.1"/>
    <property type="molecule type" value="Genomic_DNA"/>
</dbReference>
<feature type="domain" description="Actin interacting protein 3 C-terminal" evidence="4">
    <location>
        <begin position="278"/>
        <end position="711"/>
    </location>
</feature>
<dbReference type="SMART" id="SM00806">
    <property type="entry name" value="AIP3"/>
    <property type="match status" value="1"/>
</dbReference>
<gene>
    <name evidence="6" type="ORF">BON22_4392</name>
    <name evidence="5" type="ORF">CYFA0S_31e01024g</name>
</gene>
<evidence type="ECO:0000313" key="6">
    <source>
        <dbReference type="EMBL" id="ONH65865.1"/>
    </source>
</evidence>
<dbReference type="OMA" id="RFSAYHM"/>
<dbReference type="EMBL" id="LK052916">
    <property type="protein sequence ID" value="CDR47379.1"/>
    <property type="molecule type" value="Genomic_DNA"/>
</dbReference>
<feature type="compositionally biased region" description="Basic and acidic residues" evidence="3">
    <location>
        <begin position="233"/>
        <end position="249"/>
    </location>
</feature>
<dbReference type="Gene3D" id="1.20.58.1540">
    <property type="entry name" value="Actin interacting protein 3, C-terminal domain"/>
    <property type="match status" value="1"/>
</dbReference>